<dbReference type="AlphaFoldDB" id="A0A2T5P9F0"/>
<dbReference type="InterPro" id="IPR013120">
    <property type="entry name" value="FAR_NAD-bd"/>
</dbReference>
<gene>
    <name evidence="2" type="ORF">DBO85_09765</name>
</gene>
<evidence type="ECO:0000313" key="2">
    <source>
        <dbReference type="EMBL" id="PTU74373.1"/>
    </source>
</evidence>
<sequence>MKQTCLVTGATGFIGRHLLASLTREGHPVLALLRQPQQLPTLQTQVTALGGAGERVSALVGDLGVAGLGLSAVDRARAQAVAAVFHLGAHFAWRLPLQQARTVNVEGALQVADLAAAADARLLMVGGFMLHNPAHLQRLGVNLPQPASSDWPRVYRRSGGYEGSKIEAHFTVQRRMRELQGRLTCVHPATLCGHSHSGHLLPGQPLAGLIDNLAHGRLSAIPGSPQHWLPLVCVDFLAELLRLAAFDPALEGGELLALDDRTPNLAGLVAWLAQALQTSAPRRHLPIGLLHTLLKLPGLPTLLHTEPESLDFIQTQRFDTQDTQAFAARHGLAWPDLESAVRASARYLFPHRALGM</sequence>
<dbReference type="Gene3D" id="3.40.50.720">
    <property type="entry name" value="NAD(P)-binding Rossmann-like Domain"/>
    <property type="match status" value="1"/>
</dbReference>
<dbReference type="Pfam" id="PF07993">
    <property type="entry name" value="NAD_binding_4"/>
    <property type="match status" value="1"/>
</dbReference>
<dbReference type="GO" id="GO:0004029">
    <property type="term" value="F:aldehyde dehydrogenase (NAD+) activity"/>
    <property type="evidence" value="ECO:0007669"/>
    <property type="project" value="TreeGrafter"/>
</dbReference>
<dbReference type="EMBL" id="QASN01000017">
    <property type="protein sequence ID" value="PTU74373.1"/>
    <property type="molecule type" value="Genomic_DNA"/>
</dbReference>
<organism evidence="2 3">
    <name type="scientific">Pseudomonas mangrovi</name>
    <dbReference type="NCBI Taxonomy" id="2161748"/>
    <lineage>
        <taxon>Bacteria</taxon>
        <taxon>Pseudomonadati</taxon>
        <taxon>Pseudomonadota</taxon>
        <taxon>Gammaproteobacteria</taxon>
        <taxon>Pseudomonadales</taxon>
        <taxon>Pseudomonadaceae</taxon>
        <taxon>Pseudomonas</taxon>
    </lineage>
</organism>
<keyword evidence="3" id="KW-1185">Reference proteome</keyword>
<dbReference type="InterPro" id="IPR036291">
    <property type="entry name" value="NAD(P)-bd_dom_sf"/>
</dbReference>
<dbReference type="PANTHER" id="PTHR48079">
    <property type="entry name" value="PROTEIN YEEZ"/>
    <property type="match status" value="1"/>
</dbReference>
<protein>
    <submittedName>
        <fullName evidence="2">NAD-dependent dehydratase</fullName>
    </submittedName>
</protein>
<dbReference type="GO" id="GO:0005737">
    <property type="term" value="C:cytoplasm"/>
    <property type="evidence" value="ECO:0007669"/>
    <property type="project" value="TreeGrafter"/>
</dbReference>
<dbReference type="InterPro" id="IPR051783">
    <property type="entry name" value="NAD(P)-dependent_oxidoreduct"/>
</dbReference>
<evidence type="ECO:0000313" key="3">
    <source>
        <dbReference type="Proteomes" id="UP000244064"/>
    </source>
</evidence>
<reference evidence="2 3" key="1">
    <citation type="submission" date="2018-04" db="EMBL/GenBank/DDBJ databases">
        <title>Pseudomonas sp. nov., isolated from mangrove soil.</title>
        <authorList>
            <person name="Chen C."/>
        </authorList>
    </citation>
    <scope>NUCLEOTIDE SEQUENCE [LARGE SCALE GENOMIC DNA]</scope>
    <source>
        <strain evidence="2 3">TC-11</strain>
    </source>
</reference>
<dbReference type="SUPFAM" id="SSF51735">
    <property type="entry name" value="NAD(P)-binding Rossmann-fold domains"/>
    <property type="match status" value="1"/>
</dbReference>
<accession>A0A2T5P9F0</accession>
<dbReference type="OrthoDB" id="9803010at2"/>
<proteinExistence type="predicted"/>
<comment type="caution">
    <text evidence="2">The sequence shown here is derived from an EMBL/GenBank/DDBJ whole genome shotgun (WGS) entry which is preliminary data.</text>
</comment>
<dbReference type="RefSeq" id="WP_108107070.1">
    <property type="nucleotide sequence ID" value="NZ_QASN01000017.1"/>
</dbReference>
<evidence type="ECO:0000259" key="1">
    <source>
        <dbReference type="Pfam" id="PF07993"/>
    </source>
</evidence>
<name>A0A2T5P9F0_9PSED</name>
<dbReference type="PANTHER" id="PTHR48079:SF6">
    <property type="entry name" value="NAD(P)-BINDING DOMAIN-CONTAINING PROTEIN-RELATED"/>
    <property type="match status" value="1"/>
</dbReference>
<dbReference type="Proteomes" id="UP000244064">
    <property type="component" value="Unassembled WGS sequence"/>
</dbReference>
<feature type="domain" description="Thioester reductase (TE)" evidence="1">
    <location>
        <begin position="7"/>
        <end position="239"/>
    </location>
</feature>